<reference evidence="2 3" key="1">
    <citation type="submission" date="2021-05" db="EMBL/GenBank/DDBJ databases">
        <title>Genome Assembly of Synthetic Allotetraploid Brassica napus Reveals Homoeologous Exchanges between Subgenomes.</title>
        <authorList>
            <person name="Davis J.T."/>
        </authorList>
    </citation>
    <scope>NUCLEOTIDE SEQUENCE [LARGE SCALE GENOMIC DNA]</scope>
    <source>
        <strain evidence="3">cv. Da-Ae</strain>
        <tissue evidence="2">Seedling</tissue>
    </source>
</reference>
<dbReference type="Proteomes" id="UP000824890">
    <property type="component" value="Unassembled WGS sequence"/>
</dbReference>
<gene>
    <name evidence="2" type="ORF">HID58_060760</name>
</gene>
<feature type="region of interest" description="Disordered" evidence="1">
    <location>
        <begin position="1"/>
        <end position="192"/>
    </location>
</feature>
<sequence length="192" mass="21705">MVCNVGGSEEQKLRSSAAGKCSSPSGYTTQRMRRRHQGDKIVSVGTWKKGSEARKERVDIESSKESPPIFYRHARLTAHDLKNRGPQSGEHDTKDAAETSRRQNRVDIESSKESPPIFYRHARLTAHDLRNRGPQSGELWHRRYSKTEKRSSDETFRKRVQQDARVQAVSMRGGGGRDASPSFPARARSDLT</sequence>
<organism evidence="2 3">
    <name type="scientific">Brassica napus</name>
    <name type="common">Rape</name>
    <dbReference type="NCBI Taxonomy" id="3708"/>
    <lineage>
        <taxon>Eukaryota</taxon>
        <taxon>Viridiplantae</taxon>
        <taxon>Streptophyta</taxon>
        <taxon>Embryophyta</taxon>
        <taxon>Tracheophyta</taxon>
        <taxon>Spermatophyta</taxon>
        <taxon>Magnoliopsida</taxon>
        <taxon>eudicotyledons</taxon>
        <taxon>Gunneridae</taxon>
        <taxon>Pentapetalae</taxon>
        <taxon>rosids</taxon>
        <taxon>malvids</taxon>
        <taxon>Brassicales</taxon>
        <taxon>Brassicaceae</taxon>
        <taxon>Brassiceae</taxon>
        <taxon>Brassica</taxon>
    </lineage>
</organism>
<evidence type="ECO:0000256" key="1">
    <source>
        <dbReference type="SAM" id="MobiDB-lite"/>
    </source>
</evidence>
<protein>
    <submittedName>
        <fullName evidence="2">Uncharacterized protein</fullName>
    </submittedName>
</protein>
<comment type="caution">
    <text evidence="2">The sequence shown here is derived from an EMBL/GenBank/DDBJ whole genome shotgun (WGS) entry which is preliminary data.</text>
</comment>
<proteinExistence type="predicted"/>
<evidence type="ECO:0000313" key="2">
    <source>
        <dbReference type="EMBL" id="KAH0884664.1"/>
    </source>
</evidence>
<evidence type="ECO:0000313" key="3">
    <source>
        <dbReference type="Proteomes" id="UP000824890"/>
    </source>
</evidence>
<feature type="compositionally biased region" description="Basic and acidic residues" evidence="1">
    <location>
        <begin position="49"/>
        <end position="64"/>
    </location>
</feature>
<keyword evidence="3" id="KW-1185">Reference proteome</keyword>
<feature type="compositionally biased region" description="Basic and acidic residues" evidence="1">
    <location>
        <begin position="77"/>
        <end position="112"/>
    </location>
</feature>
<accession>A0ABQ7ZWR2</accession>
<feature type="compositionally biased region" description="Basic and acidic residues" evidence="1">
    <location>
        <begin position="139"/>
        <end position="162"/>
    </location>
</feature>
<name>A0ABQ7ZWR2_BRANA</name>
<dbReference type="EMBL" id="JAGKQM010000014">
    <property type="protein sequence ID" value="KAH0884664.1"/>
    <property type="molecule type" value="Genomic_DNA"/>
</dbReference>